<comment type="caution">
    <text evidence="8">The sequence shown here is derived from an EMBL/GenBank/DDBJ whole genome shotgun (WGS) entry which is preliminary data.</text>
</comment>
<proteinExistence type="inferred from homology"/>
<protein>
    <recommendedName>
        <fullName evidence="3 5">acylphosphatase</fullName>
        <ecNumber evidence="2 5">3.6.1.7</ecNumber>
    </recommendedName>
</protein>
<sequence>MVRKRIVAAGLVQCVGFRWFAGQNAARLGLTGWVCNREDGTVEMEVQGAAEAVDAFIGAAARGPRYAEVTHIEVEGRKPDPDERSFHVRGA</sequence>
<comment type="similarity">
    <text evidence="1 6">Belongs to the acylphosphatase family.</text>
</comment>
<dbReference type="InterPro" id="IPR020456">
    <property type="entry name" value="Acylphosphatase"/>
</dbReference>
<evidence type="ECO:0000256" key="5">
    <source>
        <dbReference type="PROSITE-ProRule" id="PRU00520"/>
    </source>
</evidence>
<comment type="catalytic activity">
    <reaction evidence="4 5">
        <text>an acyl phosphate + H2O = a carboxylate + phosphate + H(+)</text>
        <dbReference type="Rhea" id="RHEA:14965"/>
        <dbReference type="ChEBI" id="CHEBI:15377"/>
        <dbReference type="ChEBI" id="CHEBI:15378"/>
        <dbReference type="ChEBI" id="CHEBI:29067"/>
        <dbReference type="ChEBI" id="CHEBI:43474"/>
        <dbReference type="ChEBI" id="CHEBI:59918"/>
        <dbReference type="EC" id="3.6.1.7"/>
    </reaction>
</comment>
<dbReference type="EMBL" id="JACOPQ010000002">
    <property type="protein sequence ID" value="MBC5736041.1"/>
    <property type="molecule type" value="Genomic_DNA"/>
</dbReference>
<dbReference type="InterPro" id="IPR001792">
    <property type="entry name" value="Acylphosphatase-like_dom"/>
</dbReference>
<organism evidence="8 9">
    <name type="scientific">Lawsonibacter faecis</name>
    <dbReference type="NCBI Taxonomy" id="2763052"/>
    <lineage>
        <taxon>Bacteria</taxon>
        <taxon>Bacillati</taxon>
        <taxon>Bacillota</taxon>
        <taxon>Clostridia</taxon>
        <taxon>Eubacteriales</taxon>
        <taxon>Oscillospiraceae</taxon>
        <taxon>Lawsonibacter</taxon>
    </lineage>
</organism>
<dbReference type="PANTHER" id="PTHR47268">
    <property type="entry name" value="ACYLPHOSPHATASE"/>
    <property type="match status" value="1"/>
</dbReference>
<accession>A0A8J6MBR4</accession>
<name>A0A8J6MBR4_9FIRM</name>
<dbReference type="EC" id="3.6.1.7" evidence="2 5"/>
<keyword evidence="9" id="KW-1185">Reference proteome</keyword>
<feature type="domain" description="Acylphosphatase-like" evidence="7">
    <location>
        <begin position="3"/>
        <end position="90"/>
    </location>
</feature>
<dbReference type="GO" id="GO:0003998">
    <property type="term" value="F:acylphosphatase activity"/>
    <property type="evidence" value="ECO:0007669"/>
    <property type="project" value="UniProtKB-EC"/>
</dbReference>
<dbReference type="SUPFAM" id="SSF54975">
    <property type="entry name" value="Acylphosphatase/BLUF domain-like"/>
    <property type="match status" value="1"/>
</dbReference>
<gene>
    <name evidence="8" type="ORF">H8S62_03330</name>
</gene>
<feature type="active site" evidence="5">
    <location>
        <position position="36"/>
    </location>
</feature>
<evidence type="ECO:0000256" key="1">
    <source>
        <dbReference type="ARBA" id="ARBA00005614"/>
    </source>
</evidence>
<evidence type="ECO:0000256" key="2">
    <source>
        <dbReference type="ARBA" id="ARBA00012150"/>
    </source>
</evidence>
<dbReference type="Pfam" id="PF00708">
    <property type="entry name" value="Acylphosphatase"/>
    <property type="match status" value="1"/>
</dbReference>
<dbReference type="Proteomes" id="UP000607645">
    <property type="component" value="Unassembled WGS sequence"/>
</dbReference>
<dbReference type="AlphaFoldDB" id="A0A8J6MBR4"/>
<dbReference type="InterPro" id="IPR036046">
    <property type="entry name" value="Acylphosphatase-like_dom_sf"/>
</dbReference>
<evidence type="ECO:0000256" key="3">
    <source>
        <dbReference type="ARBA" id="ARBA00015991"/>
    </source>
</evidence>
<evidence type="ECO:0000313" key="9">
    <source>
        <dbReference type="Proteomes" id="UP000607645"/>
    </source>
</evidence>
<dbReference type="Gene3D" id="3.30.70.100">
    <property type="match status" value="1"/>
</dbReference>
<evidence type="ECO:0000313" key="8">
    <source>
        <dbReference type="EMBL" id="MBC5736041.1"/>
    </source>
</evidence>
<reference evidence="8" key="1">
    <citation type="submission" date="2020-08" db="EMBL/GenBank/DDBJ databases">
        <title>Genome public.</title>
        <authorList>
            <person name="Liu C."/>
            <person name="Sun Q."/>
        </authorList>
    </citation>
    <scope>NUCLEOTIDE SEQUENCE</scope>
    <source>
        <strain evidence="8">NSJ-52</strain>
    </source>
</reference>
<evidence type="ECO:0000259" key="7">
    <source>
        <dbReference type="PROSITE" id="PS51160"/>
    </source>
</evidence>
<dbReference type="PROSITE" id="PS51160">
    <property type="entry name" value="ACYLPHOSPHATASE_3"/>
    <property type="match status" value="1"/>
</dbReference>
<dbReference type="RefSeq" id="WP_155149379.1">
    <property type="nucleotide sequence ID" value="NZ_JACOPQ010000002.1"/>
</dbReference>
<dbReference type="PANTHER" id="PTHR47268:SF4">
    <property type="entry name" value="ACYLPHOSPHATASE"/>
    <property type="match status" value="1"/>
</dbReference>
<evidence type="ECO:0000256" key="6">
    <source>
        <dbReference type="RuleBase" id="RU004168"/>
    </source>
</evidence>
<feature type="active site" evidence="5">
    <location>
        <position position="18"/>
    </location>
</feature>
<keyword evidence="5" id="KW-0378">Hydrolase</keyword>
<evidence type="ECO:0000256" key="4">
    <source>
        <dbReference type="ARBA" id="ARBA00047645"/>
    </source>
</evidence>